<sequence length="91" mass="10381">MEDGQEEMRSTIRQAGTTDAILSRENRVSSERNAIWARENGRSSKINDLIRTGKEEMRAHVEIQVEGLKNRVDGCTGKMEGEVQGFRMERL</sequence>
<keyword evidence="2" id="KW-1185">Reference proteome</keyword>
<evidence type="ECO:0000313" key="2">
    <source>
        <dbReference type="Proteomes" id="UP000499080"/>
    </source>
</evidence>
<dbReference type="AlphaFoldDB" id="A0A4Y2FPU9"/>
<protein>
    <submittedName>
        <fullName evidence="1">Uncharacterized protein</fullName>
    </submittedName>
</protein>
<dbReference type="Proteomes" id="UP000499080">
    <property type="component" value="Unassembled WGS sequence"/>
</dbReference>
<reference evidence="1 2" key="1">
    <citation type="journal article" date="2019" name="Sci. Rep.">
        <title>Orb-weaving spider Araneus ventricosus genome elucidates the spidroin gene catalogue.</title>
        <authorList>
            <person name="Kono N."/>
            <person name="Nakamura H."/>
            <person name="Ohtoshi R."/>
            <person name="Moran D.A.P."/>
            <person name="Shinohara A."/>
            <person name="Yoshida Y."/>
            <person name="Fujiwara M."/>
            <person name="Mori M."/>
            <person name="Tomita M."/>
            <person name="Arakawa K."/>
        </authorList>
    </citation>
    <scope>NUCLEOTIDE SEQUENCE [LARGE SCALE GENOMIC DNA]</scope>
</reference>
<accession>A0A4Y2FPU9</accession>
<proteinExistence type="predicted"/>
<name>A0A4Y2FPU9_ARAVE</name>
<comment type="caution">
    <text evidence="1">The sequence shown here is derived from an EMBL/GenBank/DDBJ whole genome shotgun (WGS) entry which is preliminary data.</text>
</comment>
<gene>
    <name evidence="1" type="ORF">AVEN_183876_1</name>
</gene>
<organism evidence="1 2">
    <name type="scientific">Araneus ventricosus</name>
    <name type="common">Orbweaver spider</name>
    <name type="synonym">Epeira ventricosa</name>
    <dbReference type="NCBI Taxonomy" id="182803"/>
    <lineage>
        <taxon>Eukaryota</taxon>
        <taxon>Metazoa</taxon>
        <taxon>Ecdysozoa</taxon>
        <taxon>Arthropoda</taxon>
        <taxon>Chelicerata</taxon>
        <taxon>Arachnida</taxon>
        <taxon>Araneae</taxon>
        <taxon>Araneomorphae</taxon>
        <taxon>Entelegynae</taxon>
        <taxon>Araneoidea</taxon>
        <taxon>Araneidae</taxon>
        <taxon>Araneus</taxon>
    </lineage>
</organism>
<evidence type="ECO:0000313" key="1">
    <source>
        <dbReference type="EMBL" id="GBM42596.1"/>
    </source>
</evidence>
<dbReference type="EMBL" id="BGPR01000999">
    <property type="protein sequence ID" value="GBM42596.1"/>
    <property type="molecule type" value="Genomic_DNA"/>
</dbReference>